<name>A0A7S3AQS7_9EUKA</name>
<gene>
    <name evidence="1" type="ORF">HERI1096_LOCUS11105</name>
</gene>
<accession>A0A7S3AQS7</accession>
<proteinExistence type="predicted"/>
<evidence type="ECO:0000313" key="1">
    <source>
        <dbReference type="EMBL" id="CAE0110445.1"/>
    </source>
</evidence>
<reference evidence="1" key="1">
    <citation type="submission" date="2021-01" db="EMBL/GenBank/DDBJ databases">
        <authorList>
            <person name="Corre E."/>
            <person name="Pelletier E."/>
            <person name="Niang G."/>
            <person name="Scheremetjew M."/>
            <person name="Finn R."/>
            <person name="Kale V."/>
            <person name="Holt S."/>
            <person name="Cochrane G."/>
            <person name="Meng A."/>
            <person name="Brown T."/>
            <person name="Cohen L."/>
        </authorList>
    </citation>
    <scope>NUCLEOTIDE SEQUENCE</scope>
    <source>
        <strain evidence="1">CCMP281</strain>
    </source>
</reference>
<dbReference type="AlphaFoldDB" id="A0A7S3AQS7"/>
<organism evidence="1">
    <name type="scientific">Haptolina ericina</name>
    <dbReference type="NCBI Taxonomy" id="156174"/>
    <lineage>
        <taxon>Eukaryota</taxon>
        <taxon>Haptista</taxon>
        <taxon>Haptophyta</taxon>
        <taxon>Prymnesiophyceae</taxon>
        <taxon>Prymnesiales</taxon>
        <taxon>Prymnesiaceae</taxon>
        <taxon>Haptolina</taxon>
    </lineage>
</organism>
<sequence>MCKRSNVSHEDPTGRRARGVLNDCTSQVVPGLRATFMSRDTLWRMPKTMANLTSEHHLNNGYLRSWKGGAQPDVFVYNSGLHEVIATWGGEQVNAFNMSRIVHDAAAFLRLLLDDADGPRYRVRLVWFKGHHIKVGRRAKGHAYPRIVSFYDAMQNVVGEMFAARGAVVSDLWQTTQFSDYYDSVGVHYYRLDQLHANILLNVICNGIEQT</sequence>
<dbReference type="EMBL" id="HBHX01019932">
    <property type="protein sequence ID" value="CAE0110445.1"/>
    <property type="molecule type" value="Transcribed_RNA"/>
</dbReference>
<protein>
    <submittedName>
        <fullName evidence="1">Uncharacterized protein</fullName>
    </submittedName>
</protein>